<feature type="chain" id="PRO_5045042474" description="M23ase beta-sheet core domain-containing protein" evidence="1">
    <location>
        <begin position="40"/>
        <end position="175"/>
    </location>
</feature>
<dbReference type="Proteomes" id="UP001500305">
    <property type="component" value="Unassembled WGS sequence"/>
</dbReference>
<evidence type="ECO:0000256" key="1">
    <source>
        <dbReference type="SAM" id="SignalP"/>
    </source>
</evidence>
<dbReference type="PANTHER" id="PTHR21666:SF270">
    <property type="entry name" value="MUREIN HYDROLASE ACTIVATOR ENVC"/>
    <property type="match status" value="1"/>
</dbReference>
<keyword evidence="1" id="KW-0732">Signal</keyword>
<evidence type="ECO:0000313" key="3">
    <source>
        <dbReference type="EMBL" id="GAA2257545.1"/>
    </source>
</evidence>
<dbReference type="InterPro" id="IPR050570">
    <property type="entry name" value="Cell_wall_metabolism_enzyme"/>
</dbReference>
<dbReference type="PANTHER" id="PTHR21666">
    <property type="entry name" value="PEPTIDASE-RELATED"/>
    <property type="match status" value="1"/>
</dbReference>
<sequence>MSAQDARCSRLPRFARRALVVAAAGTAVALPATTVAAQAAPAYTAPVANPRLGTPYHAAGSAWASGYHTGVDFLVSTGTPVKAVTSGTVVTTGWGGSYGNQVVIRHTDGRYSEYAHLSVITVRVGQSVGAGQQIGRSGATGNVTGPHLHFEVRTGPAYGSDINPVGYLVSHGVRL</sequence>
<dbReference type="EMBL" id="BAAATR010000022">
    <property type="protein sequence ID" value="GAA2257545.1"/>
    <property type="molecule type" value="Genomic_DNA"/>
</dbReference>
<dbReference type="InterPro" id="IPR016047">
    <property type="entry name" value="M23ase_b-sheet_dom"/>
</dbReference>
<dbReference type="PROSITE" id="PS51318">
    <property type="entry name" value="TAT"/>
    <property type="match status" value="1"/>
</dbReference>
<feature type="signal peptide" evidence="1">
    <location>
        <begin position="1"/>
        <end position="39"/>
    </location>
</feature>
<dbReference type="InterPro" id="IPR011055">
    <property type="entry name" value="Dup_hybrid_motif"/>
</dbReference>
<gene>
    <name evidence="3" type="ORF">GCM10010430_46710</name>
</gene>
<dbReference type="Gene3D" id="2.70.70.10">
    <property type="entry name" value="Glucose Permease (Domain IIA)"/>
    <property type="match status" value="1"/>
</dbReference>
<dbReference type="CDD" id="cd12797">
    <property type="entry name" value="M23_peptidase"/>
    <property type="match status" value="1"/>
</dbReference>
<keyword evidence="4" id="KW-1185">Reference proteome</keyword>
<organism evidence="3 4">
    <name type="scientific">Kitasatospora cystarginea</name>
    <dbReference type="NCBI Taxonomy" id="58350"/>
    <lineage>
        <taxon>Bacteria</taxon>
        <taxon>Bacillati</taxon>
        <taxon>Actinomycetota</taxon>
        <taxon>Actinomycetes</taxon>
        <taxon>Kitasatosporales</taxon>
        <taxon>Streptomycetaceae</taxon>
        <taxon>Kitasatospora</taxon>
    </lineage>
</organism>
<dbReference type="SUPFAM" id="SSF51261">
    <property type="entry name" value="Duplicated hybrid motif"/>
    <property type="match status" value="1"/>
</dbReference>
<protein>
    <recommendedName>
        <fullName evidence="2">M23ase beta-sheet core domain-containing protein</fullName>
    </recommendedName>
</protein>
<dbReference type="InterPro" id="IPR006311">
    <property type="entry name" value="TAT_signal"/>
</dbReference>
<name>A0ABN3EFL8_9ACTN</name>
<comment type="caution">
    <text evidence="3">The sequence shown here is derived from an EMBL/GenBank/DDBJ whole genome shotgun (WGS) entry which is preliminary data.</text>
</comment>
<proteinExistence type="predicted"/>
<dbReference type="Pfam" id="PF01551">
    <property type="entry name" value="Peptidase_M23"/>
    <property type="match status" value="1"/>
</dbReference>
<reference evidence="3 4" key="1">
    <citation type="journal article" date="2019" name="Int. J. Syst. Evol. Microbiol.">
        <title>The Global Catalogue of Microorganisms (GCM) 10K type strain sequencing project: providing services to taxonomists for standard genome sequencing and annotation.</title>
        <authorList>
            <consortium name="The Broad Institute Genomics Platform"/>
            <consortium name="The Broad Institute Genome Sequencing Center for Infectious Disease"/>
            <person name="Wu L."/>
            <person name="Ma J."/>
        </authorList>
    </citation>
    <scope>NUCLEOTIDE SEQUENCE [LARGE SCALE GENOMIC DNA]</scope>
    <source>
        <strain evidence="3 4">JCM 7356</strain>
    </source>
</reference>
<evidence type="ECO:0000259" key="2">
    <source>
        <dbReference type="Pfam" id="PF01551"/>
    </source>
</evidence>
<evidence type="ECO:0000313" key="4">
    <source>
        <dbReference type="Proteomes" id="UP001500305"/>
    </source>
</evidence>
<accession>A0ABN3EFL8</accession>
<feature type="domain" description="M23ase beta-sheet core" evidence="2">
    <location>
        <begin position="67"/>
        <end position="163"/>
    </location>
</feature>